<dbReference type="EMBL" id="JAVDQH010000011">
    <property type="protein sequence ID" value="MDR6245100.1"/>
    <property type="molecule type" value="Genomic_DNA"/>
</dbReference>
<evidence type="ECO:0000313" key="11">
    <source>
        <dbReference type="EMBL" id="MDR6245100.1"/>
    </source>
</evidence>
<dbReference type="InterPro" id="IPR001789">
    <property type="entry name" value="Sig_transdc_resp-reg_receiver"/>
</dbReference>
<organism evidence="11 12">
    <name type="scientific">Paenibacillus hunanensis</name>
    <dbReference type="NCBI Taxonomy" id="539262"/>
    <lineage>
        <taxon>Bacteria</taxon>
        <taxon>Bacillati</taxon>
        <taxon>Bacillota</taxon>
        <taxon>Bacilli</taxon>
        <taxon>Bacillales</taxon>
        <taxon>Paenibacillaceae</taxon>
        <taxon>Paenibacillus</taxon>
    </lineage>
</organism>
<feature type="domain" description="HTH araC/xylS-type" evidence="9">
    <location>
        <begin position="416"/>
        <end position="515"/>
    </location>
</feature>
<feature type="domain" description="Response regulatory" evidence="10">
    <location>
        <begin position="3"/>
        <end position="120"/>
    </location>
</feature>
<dbReference type="CDD" id="cd17536">
    <property type="entry name" value="REC_YesN-like"/>
    <property type="match status" value="1"/>
</dbReference>
<comment type="subcellular location">
    <subcellularLocation>
        <location evidence="1">Cytoplasm</location>
    </subcellularLocation>
</comment>
<keyword evidence="3 8" id="KW-0597">Phosphoprotein</keyword>
<evidence type="ECO:0000259" key="9">
    <source>
        <dbReference type="PROSITE" id="PS01124"/>
    </source>
</evidence>
<evidence type="ECO:0000256" key="6">
    <source>
        <dbReference type="ARBA" id="ARBA00023125"/>
    </source>
</evidence>
<dbReference type="Gene3D" id="3.40.50.2300">
    <property type="match status" value="1"/>
</dbReference>
<evidence type="ECO:0000256" key="1">
    <source>
        <dbReference type="ARBA" id="ARBA00004496"/>
    </source>
</evidence>
<dbReference type="PANTHER" id="PTHR42713:SF3">
    <property type="entry name" value="TRANSCRIPTIONAL REGULATORY PROTEIN HPTR"/>
    <property type="match status" value="1"/>
</dbReference>
<name>A0ABU1J0R5_9BACL</name>
<keyword evidence="4" id="KW-0902">Two-component regulatory system</keyword>
<dbReference type="PRINTS" id="PR00032">
    <property type="entry name" value="HTHARAC"/>
</dbReference>
<dbReference type="SMART" id="SM00448">
    <property type="entry name" value="REC"/>
    <property type="match status" value="1"/>
</dbReference>
<reference evidence="11 12" key="1">
    <citation type="submission" date="2023-07" db="EMBL/GenBank/DDBJ databases">
        <title>Genomic Encyclopedia of Type Strains, Phase IV (KMG-IV): sequencing the most valuable type-strain genomes for metagenomic binning, comparative biology and taxonomic classification.</title>
        <authorList>
            <person name="Goeker M."/>
        </authorList>
    </citation>
    <scope>NUCLEOTIDE SEQUENCE [LARGE SCALE GENOMIC DNA]</scope>
    <source>
        <strain evidence="11 12">DSM 22170</strain>
    </source>
</reference>
<dbReference type="PROSITE" id="PS01124">
    <property type="entry name" value="HTH_ARAC_FAMILY_2"/>
    <property type="match status" value="1"/>
</dbReference>
<dbReference type="RefSeq" id="WP_188773504.1">
    <property type="nucleotide sequence ID" value="NZ_BMMB01000001.1"/>
</dbReference>
<dbReference type="SUPFAM" id="SSF46689">
    <property type="entry name" value="Homeodomain-like"/>
    <property type="match status" value="2"/>
</dbReference>
<dbReference type="SMART" id="SM00342">
    <property type="entry name" value="HTH_ARAC"/>
    <property type="match status" value="1"/>
</dbReference>
<dbReference type="InterPro" id="IPR009057">
    <property type="entry name" value="Homeodomain-like_sf"/>
</dbReference>
<dbReference type="InterPro" id="IPR011006">
    <property type="entry name" value="CheY-like_superfamily"/>
</dbReference>
<evidence type="ECO:0000256" key="2">
    <source>
        <dbReference type="ARBA" id="ARBA00022490"/>
    </source>
</evidence>
<dbReference type="Proteomes" id="UP001185028">
    <property type="component" value="Unassembled WGS sequence"/>
</dbReference>
<accession>A0ABU1J0R5</accession>
<dbReference type="PROSITE" id="PS50110">
    <property type="entry name" value="RESPONSE_REGULATORY"/>
    <property type="match status" value="1"/>
</dbReference>
<evidence type="ECO:0000256" key="4">
    <source>
        <dbReference type="ARBA" id="ARBA00023012"/>
    </source>
</evidence>
<gene>
    <name evidence="11" type="ORF">JOC58_002998</name>
</gene>
<dbReference type="Pfam" id="PF12833">
    <property type="entry name" value="HTH_18"/>
    <property type="match status" value="1"/>
</dbReference>
<evidence type="ECO:0000256" key="7">
    <source>
        <dbReference type="ARBA" id="ARBA00023163"/>
    </source>
</evidence>
<keyword evidence="6" id="KW-0238">DNA-binding</keyword>
<dbReference type="SUPFAM" id="SSF52172">
    <property type="entry name" value="CheY-like"/>
    <property type="match status" value="1"/>
</dbReference>
<dbReference type="InterPro" id="IPR051552">
    <property type="entry name" value="HptR"/>
</dbReference>
<comment type="caution">
    <text evidence="11">The sequence shown here is derived from an EMBL/GenBank/DDBJ whole genome shotgun (WGS) entry which is preliminary data.</text>
</comment>
<evidence type="ECO:0000256" key="3">
    <source>
        <dbReference type="ARBA" id="ARBA00022553"/>
    </source>
</evidence>
<protein>
    <submittedName>
        <fullName evidence="11">Two-component system response regulator YesN</fullName>
    </submittedName>
</protein>
<dbReference type="InterPro" id="IPR020449">
    <property type="entry name" value="Tscrpt_reg_AraC-type_HTH"/>
</dbReference>
<dbReference type="Gene3D" id="1.10.10.60">
    <property type="entry name" value="Homeodomain-like"/>
    <property type="match status" value="2"/>
</dbReference>
<feature type="modified residue" description="4-aspartylphosphate" evidence="8">
    <location>
        <position position="55"/>
    </location>
</feature>
<keyword evidence="5" id="KW-0805">Transcription regulation</keyword>
<dbReference type="PANTHER" id="PTHR42713">
    <property type="entry name" value="HISTIDINE KINASE-RELATED"/>
    <property type="match status" value="1"/>
</dbReference>
<keyword evidence="7" id="KW-0804">Transcription</keyword>
<evidence type="ECO:0000313" key="12">
    <source>
        <dbReference type="Proteomes" id="UP001185028"/>
    </source>
</evidence>
<evidence type="ECO:0000256" key="5">
    <source>
        <dbReference type="ARBA" id="ARBA00023015"/>
    </source>
</evidence>
<proteinExistence type="predicted"/>
<evidence type="ECO:0000256" key="8">
    <source>
        <dbReference type="PROSITE-ProRule" id="PRU00169"/>
    </source>
</evidence>
<dbReference type="Pfam" id="PF00072">
    <property type="entry name" value="Response_reg"/>
    <property type="match status" value="1"/>
</dbReference>
<keyword evidence="12" id="KW-1185">Reference proteome</keyword>
<sequence length="531" mass="60954">MKKVMLVDDEILIRETIRERVDWEGAGFHYCGDASDGELALPLIEQHMPDILITDIKMPFMDGLELCAVVRQRFPQIKVIILSGYDDFHYAQTALRLGAADYCLKPFSAADLLQLLHAVSERIDREESEKRQETYTAEKLFADLCGGLINTAAAIKVADQLKLQLMTSYYAVAILTLSSTDPAKPELDPVVCSEAGRWIDQQLREQLDYFMYKRSRTETVLIIKCTALEDDSASLQARVNELQLALHAQFNCELLLSSGHVQERLQGIHISYMEAEANNIERKMLQQNKQAFLQASADDSYENVVLDRNGLLDFLKLGSPKDAPDFVRSFTARLDGVNWDSLYAYYLMHDLTLEMITAAREHFQTSHRTEDVLSELQERIKLITSHDDCQHYIVALLHQLWEWRQASTDKYSDLIHAVKLYIRQHYKDDQLSLFDISRQIAVSSSHLSKIFSQETGQTMTDYLTLIRINKAKELLKLTRYKTFEIAFQVGYKDPHYFSNLFKKVTGLTPTEYRKHSSIDQEVPVSKGEGRL</sequence>
<keyword evidence="2" id="KW-0963">Cytoplasm</keyword>
<evidence type="ECO:0000259" key="10">
    <source>
        <dbReference type="PROSITE" id="PS50110"/>
    </source>
</evidence>
<dbReference type="InterPro" id="IPR018060">
    <property type="entry name" value="HTH_AraC"/>
</dbReference>